<feature type="compositionally biased region" description="Low complexity" evidence="9">
    <location>
        <begin position="1053"/>
        <end position="1063"/>
    </location>
</feature>
<feature type="compositionally biased region" description="Basic and acidic residues" evidence="9">
    <location>
        <begin position="822"/>
        <end position="834"/>
    </location>
</feature>
<feature type="compositionally biased region" description="Polar residues" evidence="9">
    <location>
        <begin position="1098"/>
        <end position="1108"/>
    </location>
</feature>
<dbReference type="Proteomes" id="UP000075714">
    <property type="component" value="Unassembled WGS sequence"/>
</dbReference>
<feature type="region of interest" description="Disordered" evidence="9">
    <location>
        <begin position="1013"/>
        <end position="1126"/>
    </location>
</feature>
<dbReference type="PROSITE" id="PS00211">
    <property type="entry name" value="ABC_TRANSPORTER_1"/>
    <property type="match status" value="1"/>
</dbReference>
<evidence type="ECO:0000256" key="2">
    <source>
        <dbReference type="ARBA" id="ARBA00005814"/>
    </source>
</evidence>
<keyword evidence="7" id="KW-1133">Transmembrane helix</keyword>
<evidence type="ECO:0000256" key="8">
    <source>
        <dbReference type="ARBA" id="ARBA00023136"/>
    </source>
</evidence>
<evidence type="ECO:0000313" key="13">
    <source>
        <dbReference type="Proteomes" id="UP000075714"/>
    </source>
</evidence>
<dbReference type="GO" id="GO:0016020">
    <property type="term" value="C:membrane"/>
    <property type="evidence" value="ECO:0007669"/>
    <property type="project" value="UniProtKB-SubCell"/>
</dbReference>
<dbReference type="SMART" id="SM00382">
    <property type="entry name" value="AAA"/>
    <property type="match status" value="1"/>
</dbReference>
<dbReference type="InterPro" id="IPR017871">
    <property type="entry name" value="ABC_transporter-like_CS"/>
</dbReference>
<dbReference type="GO" id="GO:0005524">
    <property type="term" value="F:ATP binding"/>
    <property type="evidence" value="ECO:0007669"/>
    <property type="project" value="UniProtKB-KW"/>
</dbReference>
<sequence length="1314" mass="135635">MSGAASLPHMPPERFMLLAFLAAEISNQGASVPDLLLPDELAAWLSGQGLRGPDVNATVSRMLAAAGPITEAKLAAAGAQEGEEWAMAAVPPGAEAGSEAAGKGIGDRPSLGAVATLDWMALVSNLTSLALTCPAYDPGRPPSEQPRMAAQGCFCNATLGASTFRCPAGSRCSRSAFRGLESEALGAPTGQLLRAVCVECVEGQYCPEGSYVQSFKLQTSPLEAKYRGFGTVSPAVTLEFTALGLEIRQRRGEGKMEVLKGVSGSFSPRRLNAILGPSGCGKTTFLNVLCGKTSAGQLKGHVRVNGDKVPMERLKKIMGFVPQDDILHEDLTVRENLAYSARLRLPPDVGRERRRDVVSDALDALGLARVQHYRVGSVERRGISGGQRKRVNIGTELVAMPSLLLLDEPTSGLDATSSADILSSLSDMAGLGMNVIMVIHQPRFSSFLMFDQVLLLGGGGRTVYLGSPSAAMLYFTKYLGYRFPDRENPSDILMDIIAGKLPCAGDPKLKSCQQLVEKWEGGGIAWVETLEALNPTMTTKAIDQEFDALDEEGRGTINAGQLVQLFNNLGHCISLEDAVLLIRKLHASRPASARSGAMGSISVYGYEDDGLTVSKTQLLDAFQGVREREGGGDGGTDGNVQRNAAAKFYASQFVLPDLPEAPHPQRKQRRFLSRSSAGDAAGDVSPGSGSNRSDSPNVVVFPGGEDADLDSDSYSPMADRYSPDGSGGDCGDGGGGAVMESVLRRGTVSPKAMRSGSGRRRRGSGHRTIRAAALPPGMAVSGGTTPTPATATGPASPLEPADTGADDSGDLVAYAARRRRAHEQGRSDRSDRSGGDQSDGEENDLFGLPLAAAGATRRSAAQLAVAPGLVASSLAAMEALSRADVPLPPLPRRAATVSGGGGTSAAAGTHCAVGSRSDRRSTAYAAIAAYVGAYNDLAPGTAGGRASRAHRASRAAGRDSRGSGARRSAAAIRAAAVAAAAAAGRASSTAIPAAVGEVDAWGAMTAAAPRSASAAGAGVVGAVPSPGRPRLPGTDGDDGEMTSPAPSFTSSALPPLLLQLVQQGHGGRRGPGPVGEATEDDDGGDGGEAFLTARSGGLRQTAQTSTELRSPPVSPGGTRGSRTPKKDTLYVNSLLSSALVGAWAATQAPVGATSCGGTGTAGVTPRRGTALRVGFHGAVSSGGGSITSMLSKTSSNQLGNVSPPLAARIALEEALATRQSQSLLWQVCWWCSGMAYLVSAVLPPQSVLMAGVFIALICGAFLHGLSPTLAAARGTALEGVLGLSYNRWAMEIVTLNEFKYYQASARPYGRPYMQ</sequence>
<dbReference type="GO" id="GO:0016887">
    <property type="term" value="F:ATP hydrolysis activity"/>
    <property type="evidence" value="ECO:0007669"/>
    <property type="project" value="InterPro"/>
</dbReference>
<organism evidence="12 13">
    <name type="scientific">Gonium pectorale</name>
    <name type="common">Green alga</name>
    <dbReference type="NCBI Taxonomy" id="33097"/>
    <lineage>
        <taxon>Eukaryota</taxon>
        <taxon>Viridiplantae</taxon>
        <taxon>Chlorophyta</taxon>
        <taxon>core chlorophytes</taxon>
        <taxon>Chlorophyceae</taxon>
        <taxon>CS clade</taxon>
        <taxon>Chlamydomonadales</taxon>
        <taxon>Volvocaceae</taxon>
        <taxon>Gonium</taxon>
    </lineage>
</organism>
<keyword evidence="8" id="KW-0472">Membrane</keyword>
<dbReference type="GO" id="GO:0140359">
    <property type="term" value="F:ABC-type transporter activity"/>
    <property type="evidence" value="ECO:0007669"/>
    <property type="project" value="InterPro"/>
</dbReference>
<evidence type="ECO:0000256" key="9">
    <source>
        <dbReference type="SAM" id="MobiDB-lite"/>
    </source>
</evidence>
<evidence type="ECO:0000259" key="10">
    <source>
        <dbReference type="PROSITE" id="PS50222"/>
    </source>
</evidence>
<evidence type="ECO:0000256" key="6">
    <source>
        <dbReference type="ARBA" id="ARBA00022840"/>
    </source>
</evidence>
<feature type="domain" description="EF-hand" evidence="10">
    <location>
        <begin position="537"/>
        <end position="572"/>
    </location>
</feature>
<accession>A0A150GKM3</accession>
<feature type="compositionally biased region" description="Gly residues" evidence="9">
    <location>
        <begin position="725"/>
        <end position="737"/>
    </location>
</feature>
<evidence type="ECO:0000259" key="11">
    <source>
        <dbReference type="PROSITE" id="PS50893"/>
    </source>
</evidence>
<dbReference type="PANTHER" id="PTHR48041:SF91">
    <property type="entry name" value="ABC TRANSPORTER G FAMILY MEMBER 28"/>
    <property type="match status" value="1"/>
</dbReference>
<feature type="region of interest" description="Disordered" evidence="9">
    <location>
        <begin position="656"/>
        <end position="844"/>
    </location>
</feature>
<dbReference type="InterPro" id="IPR043926">
    <property type="entry name" value="ABCG_dom"/>
</dbReference>
<dbReference type="OrthoDB" id="1720926at2759"/>
<keyword evidence="3" id="KW-0813">Transport</keyword>
<keyword evidence="5" id="KW-0547">Nucleotide-binding</keyword>
<dbReference type="PROSITE" id="PS50893">
    <property type="entry name" value="ABC_TRANSPORTER_2"/>
    <property type="match status" value="1"/>
</dbReference>
<dbReference type="PROSITE" id="PS50222">
    <property type="entry name" value="EF_HAND_2"/>
    <property type="match status" value="1"/>
</dbReference>
<keyword evidence="13" id="KW-1185">Reference proteome</keyword>
<comment type="subcellular location">
    <subcellularLocation>
        <location evidence="1">Membrane</location>
        <topology evidence="1">Multi-pass membrane protein</topology>
    </subcellularLocation>
</comment>
<keyword evidence="6" id="KW-0067">ATP-binding</keyword>
<evidence type="ECO:0000256" key="7">
    <source>
        <dbReference type="ARBA" id="ARBA00022989"/>
    </source>
</evidence>
<feature type="compositionally biased region" description="Low complexity" evidence="9">
    <location>
        <begin position="782"/>
        <end position="795"/>
    </location>
</feature>
<comment type="similarity">
    <text evidence="2">Belongs to the ABC transporter superfamily. ABCG family. Eye pigment precursor importer (TC 3.A.1.204) subfamily.</text>
</comment>
<comment type="caution">
    <text evidence="12">The sequence shown here is derived from an EMBL/GenBank/DDBJ whole genome shotgun (WGS) entry which is preliminary data.</text>
</comment>
<protein>
    <recommendedName>
        <fullName evidence="14">ABC transporter domain-containing protein</fullName>
    </recommendedName>
</protein>
<dbReference type="CDD" id="cd03213">
    <property type="entry name" value="ABCG_EPDR"/>
    <property type="match status" value="1"/>
</dbReference>
<dbReference type="InterPro" id="IPR003593">
    <property type="entry name" value="AAA+_ATPase"/>
</dbReference>
<proteinExistence type="inferred from homology"/>
<evidence type="ECO:0008006" key="14">
    <source>
        <dbReference type="Google" id="ProtNLM"/>
    </source>
</evidence>
<dbReference type="Pfam" id="PF19055">
    <property type="entry name" value="ABC2_membrane_7"/>
    <property type="match status" value="1"/>
</dbReference>
<dbReference type="SUPFAM" id="SSF52540">
    <property type="entry name" value="P-loop containing nucleoside triphosphate hydrolases"/>
    <property type="match status" value="1"/>
</dbReference>
<feature type="domain" description="ABC transporter" evidence="11">
    <location>
        <begin position="243"/>
        <end position="484"/>
    </location>
</feature>
<keyword evidence="4" id="KW-0812">Transmembrane</keyword>
<dbReference type="PANTHER" id="PTHR48041">
    <property type="entry name" value="ABC TRANSPORTER G FAMILY MEMBER 28"/>
    <property type="match status" value="1"/>
</dbReference>
<dbReference type="InterPro" id="IPR027417">
    <property type="entry name" value="P-loop_NTPase"/>
</dbReference>
<evidence type="ECO:0000256" key="5">
    <source>
        <dbReference type="ARBA" id="ARBA00022741"/>
    </source>
</evidence>
<evidence type="ECO:0000256" key="4">
    <source>
        <dbReference type="ARBA" id="ARBA00022692"/>
    </source>
</evidence>
<name>A0A150GKM3_GONPE</name>
<feature type="region of interest" description="Disordered" evidence="9">
    <location>
        <begin position="941"/>
        <end position="965"/>
    </location>
</feature>
<dbReference type="Pfam" id="PF00005">
    <property type="entry name" value="ABC_tran"/>
    <property type="match status" value="1"/>
</dbReference>
<dbReference type="InterPro" id="IPR002048">
    <property type="entry name" value="EF_hand_dom"/>
</dbReference>
<dbReference type="InterPro" id="IPR003439">
    <property type="entry name" value="ABC_transporter-like_ATP-bd"/>
</dbReference>
<dbReference type="FunFam" id="3.40.50.300:FF:000367">
    <property type="entry name" value="ABC transporter G family member 24"/>
    <property type="match status" value="1"/>
</dbReference>
<dbReference type="EMBL" id="LSYV01000018">
    <property type="protein sequence ID" value="KXZ50275.1"/>
    <property type="molecule type" value="Genomic_DNA"/>
</dbReference>
<feature type="compositionally biased region" description="Basic residues" evidence="9">
    <location>
        <begin position="757"/>
        <end position="769"/>
    </location>
</feature>
<feature type="compositionally biased region" description="Low complexity" evidence="9">
    <location>
        <begin position="1013"/>
        <end position="1030"/>
    </location>
</feature>
<evidence type="ECO:0000256" key="1">
    <source>
        <dbReference type="ARBA" id="ARBA00004141"/>
    </source>
</evidence>
<reference evidence="13" key="1">
    <citation type="journal article" date="2016" name="Nat. Commun.">
        <title>The Gonium pectorale genome demonstrates co-option of cell cycle regulation during the evolution of multicellularity.</title>
        <authorList>
            <person name="Hanschen E.R."/>
            <person name="Marriage T.N."/>
            <person name="Ferris P.J."/>
            <person name="Hamaji T."/>
            <person name="Toyoda A."/>
            <person name="Fujiyama A."/>
            <person name="Neme R."/>
            <person name="Noguchi H."/>
            <person name="Minakuchi Y."/>
            <person name="Suzuki M."/>
            <person name="Kawai-Toyooka H."/>
            <person name="Smith D.R."/>
            <person name="Sparks H."/>
            <person name="Anderson J."/>
            <person name="Bakaric R."/>
            <person name="Luria V."/>
            <person name="Karger A."/>
            <person name="Kirschner M.W."/>
            <person name="Durand P.M."/>
            <person name="Michod R.E."/>
            <person name="Nozaki H."/>
            <person name="Olson B.J."/>
        </authorList>
    </citation>
    <scope>NUCLEOTIDE SEQUENCE [LARGE SCALE GENOMIC DNA]</scope>
    <source>
        <strain evidence="13">NIES-2863</strain>
    </source>
</reference>
<feature type="region of interest" description="Disordered" evidence="9">
    <location>
        <begin position="886"/>
        <end position="909"/>
    </location>
</feature>
<evidence type="ECO:0000313" key="12">
    <source>
        <dbReference type="EMBL" id="KXZ50275.1"/>
    </source>
</evidence>
<feature type="compositionally biased region" description="Polar residues" evidence="9">
    <location>
        <begin position="687"/>
        <end position="696"/>
    </location>
</feature>
<dbReference type="GO" id="GO:0005509">
    <property type="term" value="F:calcium ion binding"/>
    <property type="evidence" value="ECO:0007669"/>
    <property type="project" value="InterPro"/>
</dbReference>
<gene>
    <name evidence="12" type="ORF">GPECTOR_17g914</name>
</gene>
<dbReference type="Gene3D" id="3.40.50.300">
    <property type="entry name" value="P-loop containing nucleotide triphosphate hydrolases"/>
    <property type="match status" value="1"/>
</dbReference>
<evidence type="ECO:0000256" key="3">
    <source>
        <dbReference type="ARBA" id="ARBA00022448"/>
    </source>
</evidence>
<dbReference type="InterPro" id="IPR050352">
    <property type="entry name" value="ABCG_transporters"/>
</dbReference>